<evidence type="ECO:0000313" key="1">
    <source>
        <dbReference type="EMBL" id="MER9287062.1"/>
    </source>
</evidence>
<organism evidence="1 2">
    <name type="scientific">Mesorhizobium australicum</name>
    <dbReference type="NCBI Taxonomy" id="536018"/>
    <lineage>
        <taxon>Bacteria</taxon>
        <taxon>Pseudomonadati</taxon>
        <taxon>Pseudomonadota</taxon>
        <taxon>Alphaproteobacteria</taxon>
        <taxon>Hyphomicrobiales</taxon>
        <taxon>Phyllobacteriaceae</taxon>
        <taxon>Mesorhizobium</taxon>
    </lineage>
</organism>
<accession>A0ACC6T589</accession>
<dbReference type="EMBL" id="JAMYRI010000017">
    <property type="protein sequence ID" value="MER9287062.1"/>
    <property type="molecule type" value="Genomic_DNA"/>
</dbReference>
<keyword evidence="2" id="KW-1185">Reference proteome</keyword>
<name>A0ACC6T589_9HYPH</name>
<protein>
    <submittedName>
        <fullName evidence="1">Patatin-like phospholipase family protein</fullName>
    </submittedName>
</protein>
<comment type="caution">
    <text evidence="1">The sequence shown here is derived from an EMBL/GenBank/DDBJ whole genome shotgun (WGS) entry which is preliminary data.</text>
</comment>
<reference evidence="1 2" key="1">
    <citation type="journal article" date="2024" name="Proc. Natl. Acad. Sci. U.S.A.">
        <title>The evolutionary genomics of adaptation to stress in wild rhizobium bacteria.</title>
        <authorList>
            <person name="Kehlet-Delgado H."/>
            <person name="Montoya A.P."/>
            <person name="Jensen K.T."/>
            <person name="Wendlandt C.E."/>
            <person name="Dexheimer C."/>
            <person name="Roberts M."/>
            <person name="Torres Martinez L."/>
            <person name="Friesen M.L."/>
            <person name="Griffitts J.S."/>
            <person name="Porter S.S."/>
        </authorList>
    </citation>
    <scope>NUCLEOTIDE SEQUENCE [LARGE SCALE GENOMIC DNA]</scope>
    <source>
        <strain evidence="1 2">M0468</strain>
    </source>
</reference>
<proteinExistence type="predicted"/>
<gene>
    <name evidence="1" type="ORF">NKI81_24410</name>
</gene>
<sequence length="354" mass="38028">MNISDNLVLVLSGGNALGPYHAGAYEALVEKGHQPKHVVGTSIGAITGAIIAGNRPEDRLNRLHAFWAKAEQTTVGSQAGVWVNPSWQRLEKSFAALQTIVSGRPGLFGPELFAAWPISGPVRRKVSILETCATRETLCELVDFDLLNEADPRLTILAVDVEKGSDVVFDTMHEAIGPDCLRASAAMPVLFNPIEIGGRWLVDGGLSANLPVRLALGEPRNSDAFCIALDLLSAKGDRPDSTGAAAGRAQDIVFSCQSRHAIQSLTREYDLRQSISPQAELATTVLLYLAYNGGRHETALKMLDFTTGSIRERWAAGKADMLQALDQTAGLPAPVSRSLSTLALEHGKLNWIAF</sequence>
<evidence type="ECO:0000313" key="2">
    <source>
        <dbReference type="Proteomes" id="UP001480082"/>
    </source>
</evidence>
<dbReference type="Proteomes" id="UP001480082">
    <property type="component" value="Unassembled WGS sequence"/>
</dbReference>